<accession>A0ABV8XPI8</accession>
<dbReference type="RefSeq" id="WP_380039111.1">
    <property type="nucleotide sequence ID" value="NZ_JBHSEH010000009.1"/>
</dbReference>
<dbReference type="Proteomes" id="UP001595998">
    <property type="component" value="Unassembled WGS sequence"/>
</dbReference>
<evidence type="ECO:0000313" key="3">
    <source>
        <dbReference type="EMBL" id="MFC4426543.1"/>
    </source>
</evidence>
<protein>
    <submittedName>
        <fullName evidence="3">SMP-30/gluconolactonase/LRE family protein</fullName>
    </submittedName>
</protein>
<dbReference type="SUPFAM" id="SSF63829">
    <property type="entry name" value="Calcium-dependent phosphotriesterase"/>
    <property type="match status" value="1"/>
</dbReference>
<dbReference type="EMBL" id="JBHSEH010000009">
    <property type="protein sequence ID" value="MFC4426543.1"/>
    <property type="molecule type" value="Genomic_DNA"/>
</dbReference>
<dbReference type="InterPro" id="IPR011042">
    <property type="entry name" value="6-blade_b-propeller_TolB-like"/>
</dbReference>
<keyword evidence="1" id="KW-0378">Hydrolase</keyword>
<evidence type="ECO:0000313" key="4">
    <source>
        <dbReference type="Proteomes" id="UP001595998"/>
    </source>
</evidence>
<dbReference type="PANTHER" id="PTHR47572:SF4">
    <property type="entry name" value="LACTONASE DRP35"/>
    <property type="match status" value="1"/>
</dbReference>
<keyword evidence="4" id="KW-1185">Reference proteome</keyword>
<dbReference type="InterPro" id="IPR013658">
    <property type="entry name" value="SGL"/>
</dbReference>
<reference evidence="4" key="1">
    <citation type="journal article" date="2019" name="Int. J. Syst. Evol. Microbiol.">
        <title>The Global Catalogue of Microorganisms (GCM) 10K type strain sequencing project: providing services to taxonomists for standard genome sequencing and annotation.</title>
        <authorList>
            <consortium name="The Broad Institute Genomics Platform"/>
            <consortium name="The Broad Institute Genome Sequencing Center for Infectious Disease"/>
            <person name="Wu L."/>
            <person name="Ma J."/>
        </authorList>
    </citation>
    <scope>NUCLEOTIDE SEQUENCE [LARGE SCALE GENOMIC DNA]</scope>
    <source>
        <strain evidence="4">CCUG 56029</strain>
    </source>
</reference>
<sequence>MTLRATHPDFLTLFPSDASLIRLATGFTWTEGPTYVPSRQAVIFSDVRQNRTWAYTDAGELQEEQTPSHHQNGHCLDAQGRLIACSHGLRALLRQEDDGRWTTLADRFEGRKLNSPNDVALHPDGSLWFTDPTYGLDKPEEGYGGEKEQPGNFVYRLAPDGTLSAPIRDRAKPNGLAFASATRLLLADTGDGKTYAYEVTPDGAATLEREWFTVSPGKTDGLRLDEEGRIWSSAADGVHVLTPQGEELGRILAPETVSNLCFGGPHGTDLTVTATTGLYRISTKTRGLGW</sequence>
<evidence type="ECO:0000259" key="2">
    <source>
        <dbReference type="Pfam" id="PF08450"/>
    </source>
</evidence>
<proteinExistence type="predicted"/>
<dbReference type="Pfam" id="PF08450">
    <property type="entry name" value="SGL"/>
    <property type="match status" value="1"/>
</dbReference>
<dbReference type="PANTHER" id="PTHR47572">
    <property type="entry name" value="LIPOPROTEIN-RELATED"/>
    <property type="match status" value="1"/>
</dbReference>
<comment type="caution">
    <text evidence="3">The sequence shown here is derived from an EMBL/GenBank/DDBJ whole genome shotgun (WGS) entry which is preliminary data.</text>
</comment>
<feature type="domain" description="SMP-30/Gluconolactonase/LRE-like region" evidence="2">
    <location>
        <begin position="29"/>
        <end position="275"/>
    </location>
</feature>
<dbReference type="Gene3D" id="2.120.10.30">
    <property type="entry name" value="TolB, C-terminal domain"/>
    <property type="match status" value="1"/>
</dbReference>
<evidence type="ECO:0000256" key="1">
    <source>
        <dbReference type="ARBA" id="ARBA00022801"/>
    </source>
</evidence>
<organism evidence="3 4">
    <name type="scientific">Deinococcus navajonensis</name>
    <dbReference type="NCBI Taxonomy" id="309884"/>
    <lineage>
        <taxon>Bacteria</taxon>
        <taxon>Thermotogati</taxon>
        <taxon>Deinococcota</taxon>
        <taxon>Deinococci</taxon>
        <taxon>Deinococcales</taxon>
        <taxon>Deinococcaceae</taxon>
        <taxon>Deinococcus</taxon>
    </lineage>
</organism>
<gene>
    <name evidence="3" type="ORF">ACFOZ9_09980</name>
</gene>
<name>A0ABV8XPI8_9DEIO</name>
<dbReference type="InterPro" id="IPR051262">
    <property type="entry name" value="SMP-30/CGR1_Lactonase"/>
</dbReference>